<evidence type="ECO:0000313" key="9">
    <source>
        <dbReference type="EMBL" id="MCR8633722.1"/>
    </source>
</evidence>
<dbReference type="Gene3D" id="1.10.3470.10">
    <property type="entry name" value="ABC transporter involved in vitamin B12 uptake, BtuC"/>
    <property type="match status" value="1"/>
</dbReference>
<dbReference type="CDD" id="cd06550">
    <property type="entry name" value="TM_ABC_iron-siderophores_like"/>
    <property type="match status" value="1"/>
</dbReference>
<evidence type="ECO:0000256" key="8">
    <source>
        <dbReference type="SAM" id="Phobius"/>
    </source>
</evidence>
<sequence length="338" mass="36052">MNHLTHVRGKKAVKVGCILLLICFSVIVISLNTGTIRIPPTDVLQTLFGYGSADNTLVLFDYRLPRIVITMLAGIGLGVSGAILQGLSRNALADPGILGIHAGASFGLIVFVTYFQSMTGNAALLIPMFTFAGGVVTACLIVWLANDRHKGLLPVRLILIGIAVAAGFSAITLFLSLRLDEKTYAFTSRWLVGNVWGRDWIHVYALLPWIAIFVPYAFFQSKALNAFTLGDELATGIGTSVRRRRLQLLAAAVALSCASVSMAGGIGFIGLVAPHLARRLVGPMHQHVLPISGLIGLVILVVADTIGRSIFQPNAIPAGIVVAAVGAPYFLYLLRKTK</sequence>
<dbReference type="RefSeq" id="WP_258215294.1">
    <property type="nucleotide sequence ID" value="NZ_JANQBD010000016.1"/>
</dbReference>
<comment type="caution">
    <text evidence="9">The sequence shown here is derived from an EMBL/GenBank/DDBJ whole genome shotgun (WGS) entry which is preliminary data.</text>
</comment>
<gene>
    <name evidence="9" type="ORF">NV381_21285</name>
</gene>
<proteinExistence type="inferred from homology"/>
<keyword evidence="3" id="KW-0813">Transport</keyword>
<dbReference type="InterPro" id="IPR037294">
    <property type="entry name" value="ABC_BtuC-like"/>
</dbReference>
<feature type="transmembrane region" description="Helical" evidence="8">
    <location>
        <begin position="315"/>
        <end position="334"/>
    </location>
</feature>
<feature type="transmembrane region" description="Helical" evidence="8">
    <location>
        <begin position="64"/>
        <end position="84"/>
    </location>
</feature>
<comment type="similarity">
    <text evidence="2">Belongs to the binding-protein-dependent transport system permease family. FecCD subfamily.</text>
</comment>
<comment type="subcellular location">
    <subcellularLocation>
        <location evidence="1">Cell membrane</location>
        <topology evidence="1">Multi-pass membrane protein</topology>
    </subcellularLocation>
</comment>
<keyword evidence="6 8" id="KW-1133">Transmembrane helix</keyword>
<evidence type="ECO:0000256" key="6">
    <source>
        <dbReference type="ARBA" id="ARBA00022989"/>
    </source>
</evidence>
<dbReference type="Pfam" id="PF01032">
    <property type="entry name" value="FecCD"/>
    <property type="match status" value="1"/>
</dbReference>
<dbReference type="InterPro" id="IPR000522">
    <property type="entry name" value="ABC_transptr_permease_BtuC"/>
</dbReference>
<keyword evidence="5 8" id="KW-0812">Transmembrane</keyword>
<feature type="transmembrane region" description="Helical" evidence="8">
    <location>
        <begin position="284"/>
        <end position="303"/>
    </location>
</feature>
<name>A0ABT1YKK5_9BACL</name>
<evidence type="ECO:0000256" key="1">
    <source>
        <dbReference type="ARBA" id="ARBA00004651"/>
    </source>
</evidence>
<accession>A0ABT1YKK5</accession>
<feature type="transmembrane region" description="Helical" evidence="8">
    <location>
        <begin position="122"/>
        <end position="145"/>
    </location>
</feature>
<evidence type="ECO:0000256" key="2">
    <source>
        <dbReference type="ARBA" id="ARBA00007935"/>
    </source>
</evidence>
<feature type="transmembrane region" description="Helical" evidence="8">
    <location>
        <begin position="157"/>
        <end position="179"/>
    </location>
</feature>
<dbReference type="PANTHER" id="PTHR30472:SF64">
    <property type="entry name" value="IRON(3+)-HYDROXAMATE IMPORT SYSTEM PERMEASE PROTEIN FHUG"/>
    <property type="match status" value="1"/>
</dbReference>
<feature type="transmembrane region" description="Helical" evidence="8">
    <location>
        <begin position="199"/>
        <end position="219"/>
    </location>
</feature>
<dbReference type="PANTHER" id="PTHR30472">
    <property type="entry name" value="FERRIC ENTEROBACTIN TRANSPORT SYSTEM PERMEASE PROTEIN"/>
    <property type="match status" value="1"/>
</dbReference>
<evidence type="ECO:0000256" key="3">
    <source>
        <dbReference type="ARBA" id="ARBA00022448"/>
    </source>
</evidence>
<keyword evidence="4" id="KW-1003">Cell membrane</keyword>
<keyword evidence="7 8" id="KW-0472">Membrane</keyword>
<dbReference type="EMBL" id="JANQBD010000016">
    <property type="protein sequence ID" value="MCR8633722.1"/>
    <property type="molecule type" value="Genomic_DNA"/>
</dbReference>
<feature type="transmembrane region" description="Helical" evidence="8">
    <location>
        <begin position="12"/>
        <end position="31"/>
    </location>
</feature>
<dbReference type="SUPFAM" id="SSF81345">
    <property type="entry name" value="ABC transporter involved in vitamin B12 uptake, BtuC"/>
    <property type="match status" value="1"/>
</dbReference>
<feature type="transmembrane region" description="Helical" evidence="8">
    <location>
        <begin position="248"/>
        <end position="272"/>
    </location>
</feature>
<evidence type="ECO:0000256" key="7">
    <source>
        <dbReference type="ARBA" id="ARBA00023136"/>
    </source>
</evidence>
<evidence type="ECO:0000313" key="10">
    <source>
        <dbReference type="Proteomes" id="UP001300012"/>
    </source>
</evidence>
<organism evidence="9 10">
    <name type="scientific">Paenibacillus radicis</name>
    <name type="common">ex Xue et al. 2023</name>
    <dbReference type="NCBI Taxonomy" id="2972489"/>
    <lineage>
        <taxon>Bacteria</taxon>
        <taxon>Bacillati</taxon>
        <taxon>Bacillota</taxon>
        <taxon>Bacilli</taxon>
        <taxon>Bacillales</taxon>
        <taxon>Paenibacillaceae</taxon>
        <taxon>Paenibacillus</taxon>
    </lineage>
</organism>
<protein>
    <submittedName>
        <fullName evidence="9">Iron ABC transporter permease</fullName>
    </submittedName>
</protein>
<keyword evidence="10" id="KW-1185">Reference proteome</keyword>
<reference evidence="9 10" key="1">
    <citation type="submission" date="2022-08" db="EMBL/GenBank/DDBJ databases">
        <title>Paenibacillus endoradicis sp. nov., Paenibacillus radicibacter sp. nov and Paenibacillus pararadicis sp. nov., three cold-adapted plant growth-promoting bacteria isolated from root of Larix gmelinii in Great Khingan.</title>
        <authorList>
            <person name="Xue H."/>
        </authorList>
    </citation>
    <scope>NUCLEOTIDE SEQUENCE [LARGE SCALE GENOMIC DNA]</scope>
    <source>
        <strain evidence="9 10">N5-1-1-5</strain>
    </source>
</reference>
<dbReference type="Proteomes" id="UP001300012">
    <property type="component" value="Unassembled WGS sequence"/>
</dbReference>
<evidence type="ECO:0000256" key="5">
    <source>
        <dbReference type="ARBA" id="ARBA00022692"/>
    </source>
</evidence>
<evidence type="ECO:0000256" key="4">
    <source>
        <dbReference type="ARBA" id="ARBA00022475"/>
    </source>
</evidence>
<feature type="transmembrane region" description="Helical" evidence="8">
    <location>
        <begin position="96"/>
        <end position="116"/>
    </location>
</feature>